<organism evidence="2 3">
    <name type="scientific">Dunaliella salina</name>
    <name type="common">Green alga</name>
    <name type="synonym">Protococcus salinus</name>
    <dbReference type="NCBI Taxonomy" id="3046"/>
    <lineage>
        <taxon>Eukaryota</taxon>
        <taxon>Viridiplantae</taxon>
        <taxon>Chlorophyta</taxon>
        <taxon>core chlorophytes</taxon>
        <taxon>Chlorophyceae</taxon>
        <taxon>CS clade</taxon>
        <taxon>Chlamydomonadales</taxon>
        <taxon>Dunaliellaceae</taxon>
        <taxon>Dunaliella</taxon>
    </lineage>
</organism>
<evidence type="ECO:0000313" key="3">
    <source>
        <dbReference type="Proteomes" id="UP000815325"/>
    </source>
</evidence>
<gene>
    <name evidence="2" type="ORF">DUNSADRAFT_3618</name>
</gene>
<comment type="caution">
    <text evidence="2">The sequence shown here is derived from an EMBL/GenBank/DDBJ whole genome shotgun (WGS) entry which is preliminary data.</text>
</comment>
<dbReference type="EMBL" id="MU069596">
    <property type="protein sequence ID" value="KAF5837957.1"/>
    <property type="molecule type" value="Genomic_DNA"/>
</dbReference>
<evidence type="ECO:0000256" key="1">
    <source>
        <dbReference type="SAM" id="MobiDB-lite"/>
    </source>
</evidence>
<evidence type="ECO:0008006" key="4">
    <source>
        <dbReference type="Google" id="ProtNLM"/>
    </source>
</evidence>
<feature type="region of interest" description="Disordered" evidence="1">
    <location>
        <begin position="1"/>
        <end position="47"/>
    </location>
</feature>
<keyword evidence="3" id="KW-1185">Reference proteome</keyword>
<reference evidence="2" key="1">
    <citation type="submission" date="2017-08" db="EMBL/GenBank/DDBJ databases">
        <authorList>
            <person name="Polle J.E."/>
            <person name="Barry K."/>
            <person name="Cushman J."/>
            <person name="Schmutz J."/>
            <person name="Tran D."/>
            <person name="Hathwaick L.T."/>
            <person name="Yim W.C."/>
            <person name="Jenkins J."/>
            <person name="Mckie-Krisberg Z.M."/>
            <person name="Prochnik S."/>
            <person name="Lindquist E."/>
            <person name="Dockter R.B."/>
            <person name="Adam C."/>
            <person name="Molina H."/>
            <person name="Bunkerborg J."/>
            <person name="Jin E."/>
            <person name="Buchheim M."/>
            <person name="Magnuson J."/>
        </authorList>
    </citation>
    <scope>NUCLEOTIDE SEQUENCE</scope>
    <source>
        <strain evidence="2">CCAP 19/18</strain>
    </source>
</reference>
<evidence type="ECO:0000313" key="2">
    <source>
        <dbReference type="EMBL" id="KAF5837957.1"/>
    </source>
</evidence>
<name>A0ABQ7GTN3_DUNSA</name>
<accession>A0ABQ7GTN3</accession>
<protein>
    <recommendedName>
        <fullName evidence="4">Encoded protein</fullName>
    </recommendedName>
</protein>
<proteinExistence type="predicted"/>
<sequence length="93" mass="9914">MNRHSPKACLPLRQKEGLYPHSSGTLQLEGSFSPSNRLRGHSFASPPQLHAPQVSMAFPAAMCKSAEAKADDRLCGTIPQADSPSRVSVQGAD</sequence>
<dbReference type="Proteomes" id="UP000815325">
    <property type="component" value="Unassembled WGS sequence"/>
</dbReference>
<feature type="compositionally biased region" description="Polar residues" evidence="1">
    <location>
        <begin position="22"/>
        <end position="36"/>
    </location>
</feature>